<keyword evidence="6" id="KW-0539">Nucleus</keyword>
<name>A0AAN9QEK1_PHACN</name>
<evidence type="ECO:0000256" key="8">
    <source>
        <dbReference type="SAM" id="MobiDB-lite"/>
    </source>
</evidence>
<evidence type="ECO:0000313" key="11">
    <source>
        <dbReference type="Proteomes" id="UP001374584"/>
    </source>
</evidence>
<dbReference type="GO" id="GO:0000981">
    <property type="term" value="F:DNA-binding transcription factor activity, RNA polymerase II-specific"/>
    <property type="evidence" value="ECO:0007669"/>
    <property type="project" value="TreeGrafter"/>
</dbReference>
<feature type="domain" description="Transcription factor CBF/NF-Y/archaeal histone" evidence="9">
    <location>
        <begin position="107"/>
        <end position="169"/>
    </location>
</feature>
<dbReference type="GO" id="GO:0000978">
    <property type="term" value="F:RNA polymerase II cis-regulatory region sequence-specific DNA binding"/>
    <property type="evidence" value="ECO:0007669"/>
    <property type="project" value="TreeGrafter"/>
</dbReference>
<evidence type="ECO:0000256" key="7">
    <source>
        <dbReference type="ARBA" id="ARBA00038129"/>
    </source>
</evidence>
<dbReference type="SUPFAM" id="SSF47113">
    <property type="entry name" value="Histone-fold"/>
    <property type="match status" value="1"/>
</dbReference>
<evidence type="ECO:0000256" key="1">
    <source>
        <dbReference type="ARBA" id="ARBA00004123"/>
    </source>
</evidence>
<reference evidence="10 11" key="1">
    <citation type="submission" date="2024-01" db="EMBL/GenBank/DDBJ databases">
        <title>The genomes of 5 underutilized Papilionoideae crops provide insights into root nodulation and disease resistanc.</title>
        <authorList>
            <person name="Jiang F."/>
        </authorList>
    </citation>
    <scope>NUCLEOTIDE SEQUENCE [LARGE SCALE GENOMIC DNA]</scope>
    <source>
        <strain evidence="10">JINMINGXINNONG_FW02</strain>
        <tissue evidence="10">Leaves</tissue>
    </source>
</reference>
<dbReference type="CDD" id="cd22908">
    <property type="entry name" value="HFD_NFYC-like"/>
    <property type="match status" value="1"/>
</dbReference>
<keyword evidence="2" id="KW-0805">Transcription regulation</keyword>
<sequence>MVSCSISLSDEGSIHSSITVLLWPSHKNMDQKKVGEAEKEGRGKSKIESDPMMAPPPSPLALTIGPSVPSSQPQLPPQESLEQKLEKFWAEKWQEVKETSDSKNHCLPLARIKRIMKADGEVRMVSAEAPVVFAKACEMFIMELTMRAWNNTEENRRRTLSKSDIASAMSKSDMYDFLVDIVPREDTRPHPVFAGIPGTTIAPTHQHAADPQSGAPTMHMGMPILDQNHPELQTLPSPTPMSPNPEQENNHAPDSDD</sequence>
<comment type="similarity">
    <text evidence="7">Belongs to the NFYC/HAP5 subunit family.</text>
</comment>
<keyword evidence="3" id="KW-0238">DNA-binding</keyword>
<evidence type="ECO:0000256" key="6">
    <source>
        <dbReference type="ARBA" id="ARBA00023242"/>
    </source>
</evidence>
<dbReference type="Pfam" id="PF00808">
    <property type="entry name" value="CBFD_NFYB_HMF"/>
    <property type="match status" value="1"/>
</dbReference>
<dbReference type="Proteomes" id="UP001374584">
    <property type="component" value="Unassembled WGS sequence"/>
</dbReference>
<evidence type="ECO:0000256" key="4">
    <source>
        <dbReference type="ARBA" id="ARBA00023159"/>
    </source>
</evidence>
<dbReference type="EMBL" id="JAYMYR010000011">
    <property type="protein sequence ID" value="KAK7332297.1"/>
    <property type="molecule type" value="Genomic_DNA"/>
</dbReference>
<evidence type="ECO:0000313" key="10">
    <source>
        <dbReference type="EMBL" id="KAK7332297.1"/>
    </source>
</evidence>
<organism evidence="10 11">
    <name type="scientific">Phaseolus coccineus</name>
    <name type="common">Scarlet runner bean</name>
    <name type="synonym">Phaseolus multiflorus</name>
    <dbReference type="NCBI Taxonomy" id="3886"/>
    <lineage>
        <taxon>Eukaryota</taxon>
        <taxon>Viridiplantae</taxon>
        <taxon>Streptophyta</taxon>
        <taxon>Embryophyta</taxon>
        <taxon>Tracheophyta</taxon>
        <taxon>Spermatophyta</taxon>
        <taxon>Magnoliopsida</taxon>
        <taxon>eudicotyledons</taxon>
        <taxon>Gunneridae</taxon>
        <taxon>Pentapetalae</taxon>
        <taxon>rosids</taxon>
        <taxon>fabids</taxon>
        <taxon>Fabales</taxon>
        <taxon>Fabaceae</taxon>
        <taxon>Papilionoideae</taxon>
        <taxon>50 kb inversion clade</taxon>
        <taxon>NPAAA clade</taxon>
        <taxon>indigoferoid/millettioid clade</taxon>
        <taxon>Phaseoleae</taxon>
        <taxon>Phaseolus</taxon>
    </lineage>
</organism>
<feature type="region of interest" description="Disordered" evidence="8">
    <location>
        <begin position="29"/>
        <end position="80"/>
    </location>
</feature>
<dbReference type="InterPro" id="IPR050568">
    <property type="entry name" value="Transcr_DNA_Rep_Reg"/>
</dbReference>
<feature type="compositionally biased region" description="Basic and acidic residues" evidence="8">
    <location>
        <begin position="29"/>
        <end position="49"/>
    </location>
</feature>
<gene>
    <name evidence="10" type="ORF">VNO80_29047</name>
</gene>
<feature type="region of interest" description="Disordered" evidence="8">
    <location>
        <begin position="204"/>
        <end position="257"/>
    </location>
</feature>
<evidence type="ECO:0000256" key="3">
    <source>
        <dbReference type="ARBA" id="ARBA00023125"/>
    </source>
</evidence>
<keyword evidence="11" id="KW-1185">Reference proteome</keyword>
<feature type="compositionally biased region" description="Low complexity" evidence="8">
    <location>
        <begin position="69"/>
        <end position="80"/>
    </location>
</feature>
<dbReference type="InterPro" id="IPR003958">
    <property type="entry name" value="CBFA_NFYB_domain"/>
</dbReference>
<dbReference type="GO" id="GO:0005634">
    <property type="term" value="C:nucleus"/>
    <property type="evidence" value="ECO:0007669"/>
    <property type="project" value="UniProtKB-SubCell"/>
</dbReference>
<keyword evidence="5" id="KW-0804">Transcription</keyword>
<dbReference type="GO" id="GO:0046982">
    <property type="term" value="F:protein heterodimerization activity"/>
    <property type="evidence" value="ECO:0007669"/>
    <property type="project" value="InterPro"/>
</dbReference>
<dbReference type="AlphaFoldDB" id="A0AAN9QEK1"/>
<dbReference type="PANTHER" id="PTHR10252:SF8">
    <property type="entry name" value="NUCLEAR TRANSCRIPTION FACTOR Y SUBUNIT GAMMA"/>
    <property type="match status" value="1"/>
</dbReference>
<evidence type="ECO:0000256" key="2">
    <source>
        <dbReference type="ARBA" id="ARBA00023015"/>
    </source>
</evidence>
<keyword evidence="4" id="KW-0010">Activator</keyword>
<dbReference type="InterPro" id="IPR009072">
    <property type="entry name" value="Histone-fold"/>
</dbReference>
<protein>
    <recommendedName>
        <fullName evidence="9">Transcription factor CBF/NF-Y/archaeal histone domain-containing protein</fullName>
    </recommendedName>
</protein>
<comment type="subcellular location">
    <subcellularLocation>
        <location evidence="1">Nucleus</location>
    </subcellularLocation>
</comment>
<comment type="caution">
    <text evidence="10">The sequence shown here is derived from an EMBL/GenBank/DDBJ whole genome shotgun (WGS) entry which is preliminary data.</text>
</comment>
<accession>A0AAN9QEK1</accession>
<feature type="compositionally biased region" description="Basic and acidic residues" evidence="8">
    <location>
        <begin position="248"/>
        <end position="257"/>
    </location>
</feature>
<dbReference type="PANTHER" id="PTHR10252">
    <property type="entry name" value="HISTONE-LIKE TRANSCRIPTION FACTOR CCAAT-RELATED"/>
    <property type="match status" value="1"/>
</dbReference>
<dbReference type="Gene3D" id="1.10.20.10">
    <property type="entry name" value="Histone, subunit A"/>
    <property type="match status" value="1"/>
</dbReference>
<dbReference type="FunFam" id="1.10.20.10:FF:000006">
    <property type="entry name" value="Nuclear transcription factor Y subunit gamma"/>
    <property type="match status" value="1"/>
</dbReference>
<evidence type="ECO:0000259" key="9">
    <source>
        <dbReference type="Pfam" id="PF00808"/>
    </source>
</evidence>
<evidence type="ECO:0000256" key="5">
    <source>
        <dbReference type="ARBA" id="ARBA00023163"/>
    </source>
</evidence>
<proteinExistence type="inferred from homology"/>